<evidence type="ECO:0000256" key="6">
    <source>
        <dbReference type="SAM" id="MobiDB-lite"/>
    </source>
</evidence>
<reference evidence="10" key="1">
    <citation type="journal article" date="2022" name="Proc. Natl. Acad. Sci. U.S.A.">
        <title>Life cycle and functional genomics of the unicellular red alga Galdieria for elucidating algal and plant evolution and industrial use.</title>
        <authorList>
            <person name="Hirooka S."/>
            <person name="Itabashi T."/>
            <person name="Ichinose T.M."/>
            <person name="Onuma R."/>
            <person name="Fujiwara T."/>
            <person name="Yamashita S."/>
            <person name="Jong L.W."/>
            <person name="Tomita R."/>
            <person name="Iwane A.H."/>
            <person name="Miyagishima S.Y."/>
        </authorList>
    </citation>
    <scope>NUCLEOTIDE SEQUENCE</scope>
    <source>
        <strain evidence="10">NBRC 102759</strain>
    </source>
</reference>
<organism evidence="10 11">
    <name type="scientific">Galdieria partita</name>
    <dbReference type="NCBI Taxonomy" id="83374"/>
    <lineage>
        <taxon>Eukaryota</taxon>
        <taxon>Rhodophyta</taxon>
        <taxon>Bangiophyceae</taxon>
        <taxon>Galdieriales</taxon>
        <taxon>Galdieriaceae</taxon>
        <taxon>Galdieria</taxon>
    </lineage>
</organism>
<proteinExistence type="inferred from homology"/>
<dbReference type="OrthoDB" id="5635at2759"/>
<dbReference type="PANTHER" id="PTHR12135">
    <property type="entry name" value="DNA REPAIR PROTEIN XP-C / RAD4"/>
    <property type="match status" value="1"/>
</dbReference>
<dbReference type="InterPro" id="IPR036985">
    <property type="entry name" value="Transglutaminase-like_sf"/>
</dbReference>
<evidence type="ECO:0008006" key="12">
    <source>
        <dbReference type="Google" id="ProtNLM"/>
    </source>
</evidence>
<comment type="caution">
    <text evidence="10">The sequence shown here is derived from an EMBL/GenBank/DDBJ whole genome shotgun (WGS) entry which is preliminary data.</text>
</comment>
<keyword evidence="3" id="KW-0227">DNA damage</keyword>
<evidence type="ECO:0000256" key="3">
    <source>
        <dbReference type="ARBA" id="ARBA00022763"/>
    </source>
</evidence>
<dbReference type="SUPFAM" id="SSF54001">
    <property type="entry name" value="Cysteine proteinases"/>
    <property type="match status" value="1"/>
</dbReference>
<comment type="similarity">
    <text evidence="2">Belongs to the XPC family.</text>
</comment>
<dbReference type="Proteomes" id="UP001061958">
    <property type="component" value="Unassembled WGS sequence"/>
</dbReference>
<evidence type="ECO:0000256" key="2">
    <source>
        <dbReference type="ARBA" id="ARBA00009525"/>
    </source>
</evidence>
<dbReference type="Gene3D" id="3.90.260.10">
    <property type="entry name" value="Transglutaminase-like"/>
    <property type="match status" value="2"/>
</dbReference>
<dbReference type="PANTHER" id="PTHR12135:SF0">
    <property type="entry name" value="DNA REPAIR PROTEIN COMPLEMENTING XP-C CELLS"/>
    <property type="match status" value="1"/>
</dbReference>
<dbReference type="GO" id="GO:0006289">
    <property type="term" value="P:nucleotide-excision repair"/>
    <property type="evidence" value="ECO:0007669"/>
    <property type="project" value="InterPro"/>
</dbReference>
<dbReference type="EMBL" id="BQMJ01000039">
    <property type="protein sequence ID" value="GJQ13011.1"/>
    <property type="molecule type" value="Genomic_DNA"/>
</dbReference>
<dbReference type="InterPro" id="IPR038765">
    <property type="entry name" value="Papain-like_cys_pep_sf"/>
</dbReference>
<dbReference type="GO" id="GO:0006298">
    <property type="term" value="P:mismatch repair"/>
    <property type="evidence" value="ECO:0007669"/>
    <property type="project" value="TreeGrafter"/>
</dbReference>
<gene>
    <name evidence="10" type="ORF">GpartN1_g4802.t1</name>
</gene>
<feature type="domain" description="Rad4 beta-hairpin" evidence="7">
    <location>
        <begin position="403"/>
        <end position="454"/>
    </location>
</feature>
<evidence type="ECO:0000256" key="4">
    <source>
        <dbReference type="ARBA" id="ARBA00023204"/>
    </source>
</evidence>
<dbReference type="InterPro" id="IPR004583">
    <property type="entry name" value="DNA_repair_Rad4"/>
</dbReference>
<dbReference type="InterPro" id="IPR018326">
    <property type="entry name" value="Rad4_beta-hairpin_dom1"/>
</dbReference>
<name>A0A9C7PYP8_9RHOD</name>
<accession>A0A9C7PYP8</accession>
<dbReference type="Gene3D" id="2.20.20.110">
    <property type="entry name" value="Rad4, beta-hairpin domain BHD1"/>
    <property type="match status" value="1"/>
</dbReference>
<dbReference type="Pfam" id="PF10405">
    <property type="entry name" value="BHD_3"/>
    <property type="match status" value="1"/>
</dbReference>
<dbReference type="SMART" id="SM01032">
    <property type="entry name" value="BHD_3"/>
    <property type="match status" value="1"/>
</dbReference>
<feature type="compositionally biased region" description="Basic residues" evidence="6">
    <location>
        <begin position="1"/>
        <end position="20"/>
    </location>
</feature>
<keyword evidence="5" id="KW-0539">Nucleus</keyword>
<feature type="region of interest" description="Disordered" evidence="6">
    <location>
        <begin position="1"/>
        <end position="29"/>
    </location>
</feature>
<evidence type="ECO:0000313" key="10">
    <source>
        <dbReference type="EMBL" id="GJQ13011.1"/>
    </source>
</evidence>
<dbReference type="InterPro" id="IPR018328">
    <property type="entry name" value="Rad4_beta-hairpin_dom3"/>
</dbReference>
<evidence type="ECO:0000256" key="5">
    <source>
        <dbReference type="ARBA" id="ARBA00023242"/>
    </source>
</evidence>
<dbReference type="Pfam" id="PF03835">
    <property type="entry name" value="Rad4"/>
    <property type="match status" value="1"/>
</dbReference>
<evidence type="ECO:0000259" key="9">
    <source>
        <dbReference type="SMART" id="SM01032"/>
    </source>
</evidence>
<dbReference type="GO" id="GO:0005737">
    <property type="term" value="C:cytoplasm"/>
    <property type="evidence" value="ECO:0007669"/>
    <property type="project" value="TreeGrafter"/>
</dbReference>
<evidence type="ECO:0000259" key="8">
    <source>
        <dbReference type="SMART" id="SM01031"/>
    </source>
</evidence>
<evidence type="ECO:0000259" key="7">
    <source>
        <dbReference type="SMART" id="SM01030"/>
    </source>
</evidence>
<protein>
    <recommendedName>
        <fullName evidence="12">Rad4 beta-hairpin domain-containing protein</fullName>
    </recommendedName>
</protein>
<dbReference type="Pfam" id="PF10403">
    <property type="entry name" value="BHD_1"/>
    <property type="match status" value="1"/>
</dbReference>
<evidence type="ECO:0000313" key="11">
    <source>
        <dbReference type="Proteomes" id="UP001061958"/>
    </source>
</evidence>
<evidence type="ECO:0000256" key="1">
    <source>
        <dbReference type="ARBA" id="ARBA00004123"/>
    </source>
</evidence>
<feature type="domain" description="Rad4 beta-hairpin" evidence="8">
    <location>
        <begin position="456"/>
        <end position="507"/>
    </location>
</feature>
<keyword evidence="11" id="KW-1185">Reference proteome</keyword>
<dbReference type="InterPro" id="IPR018327">
    <property type="entry name" value="BHD_2"/>
</dbReference>
<dbReference type="Gene3D" id="3.30.70.2460">
    <property type="entry name" value="Rad4, beta-hairpin domain BHD3"/>
    <property type="match status" value="1"/>
</dbReference>
<dbReference type="InterPro" id="IPR042488">
    <property type="entry name" value="Rad4_BHD3_sf"/>
</dbReference>
<keyword evidence="4" id="KW-0234">DNA repair</keyword>
<dbReference type="AlphaFoldDB" id="A0A9C7PYP8"/>
<dbReference type="SMART" id="SM01031">
    <property type="entry name" value="BHD_2"/>
    <property type="match status" value="1"/>
</dbReference>
<comment type="subcellular location">
    <subcellularLocation>
        <location evidence="1">Nucleus</location>
    </subcellularLocation>
</comment>
<dbReference type="GO" id="GO:0003684">
    <property type="term" value="F:damaged DNA binding"/>
    <property type="evidence" value="ECO:0007669"/>
    <property type="project" value="InterPro"/>
</dbReference>
<dbReference type="InterPro" id="IPR018325">
    <property type="entry name" value="Rad4/PNGase_transGLS-fold"/>
</dbReference>
<dbReference type="GO" id="GO:0000111">
    <property type="term" value="C:nucleotide-excision repair factor 2 complex"/>
    <property type="evidence" value="ECO:0007669"/>
    <property type="project" value="TreeGrafter"/>
</dbReference>
<feature type="domain" description="Rad4 beta-hairpin" evidence="9">
    <location>
        <begin position="514"/>
        <end position="588"/>
    </location>
</feature>
<dbReference type="GO" id="GO:0071942">
    <property type="term" value="C:XPC complex"/>
    <property type="evidence" value="ECO:0007669"/>
    <property type="project" value="TreeGrafter"/>
</dbReference>
<reference evidence="10" key="2">
    <citation type="submission" date="2022-01" db="EMBL/GenBank/DDBJ databases">
        <authorList>
            <person name="Hirooka S."/>
            <person name="Miyagishima S.Y."/>
        </authorList>
    </citation>
    <scope>NUCLEOTIDE SEQUENCE</scope>
    <source>
        <strain evidence="10">NBRC 102759</strain>
    </source>
</reference>
<dbReference type="GO" id="GO:0003697">
    <property type="term" value="F:single-stranded DNA binding"/>
    <property type="evidence" value="ECO:0007669"/>
    <property type="project" value="TreeGrafter"/>
</dbReference>
<sequence>MTQKTKERKNGKKVRNHHHTLQVEQKQEEEYQDIEWSEVSIPVDNQQEEATVQETRTGSTSIIECSSTEEAASKESPYNREDRLQAVRMHKTHLLILLSSLIKLNQLASDPLVIGSSLSVIPRDCLLTKEDLEVNVEQWKEKCRRIILFCCHFVGKQTMFAWQNDGNYVFWQPFHIQQWLESPRPLASIFVVFVCAIFRGLGMRCRLVQSFIPFSKQPWWTRNPSWKENRKYHSEGRPSNINLSQNDSFWWLFAPWMMELVLPGSLYRKEISFDSLPCIYWLEVYSSILQRWVHIDPFHILIDEACYVESSYKKWKWHPFRERMIYPVYITAIENVKVDEHNETTILRDVTLRYISLSTIRSQRMKDRFWEKTMEAFSNPTKSWVQSDICICNEEREWEYWNNKEPIPHSIHKLKGHPQYVLEMHLKKYETIYPKDSILGYCGEHPVYPRSNVHILHTRDGWIREMRQVMKDQIATKRVKTRKSSTREGEEQTELFGIWQTEPFTPPSAENGIVPKNERGQVDLWSSNHLPRGCIHVRHSNAAIIAKRLSLDYAPAMIGFDIRQGRSVPILDGIVIAKEYQASICYLTDQYLTKDACRQDWQHKENEQMKKRYEQALQLWKACIRHVQSQLRVQQKYGGLLQDDLSYEKGLKKRARISWNTHSSNTCDAIITTTLSDHIHEFSEEQMCEENSLENKPSSHTLWYKQCSTCGLRITFEKIE</sequence>
<dbReference type="SMART" id="SM01030">
    <property type="entry name" value="BHD_1"/>
    <property type="match status" value="1"/>
</dbReference>